<dbReference type="PATRIC" id="fig|862908.3.peg.828"/>
<evidence type="ECO:0000313" key="1">
    <source>
        <dbReference type="EMBL" id="CBW25761.1"/>
    </source>
</evidence>
<gene>
    <name evidence="1" type="ordered locus">BMS_0869</name>
</gene>
<protein>
    <submittedName>
        <fullName evidence="1">Exported protein</fullName>
    </submittedName>
</protein>
<dbReference type="CDD" id="cd07812">
    <property type="entry name" value="SRPBCC"/>
    <property type="match status" value="1"/>
</dbReference>
<dbReference type="KEGG" id="bmx:BMS_0869"/>
<reference evidence="2" key="1">
    <citation type="journal article" date="2013" name="ISME J.">
        <title>A small predatory core genome in the divergent marine Bacteriovorax marinus SJ and the terrestrial Bdellovibrio bacteriovorus.</title>
        <authorList>
            <person name="Crossman L.C."/>
            <person name="Chen H."/>
            <person name="Cerdeno-Tarraga A.M."/>
            <person name="Brooks K."/>
            <person name="Quail M.A."/>
            <person name="Pineiro S.A."/>
            <person name="Hobley L."/>
            <person name="Sockett R.E."/>
            <person name="Bentley S.D."/>
            <person name="Parkhill J."/>
            <person name="Williams H.N."/>
            <person name="Stine O.C."/>
        </authorList>
    </citation>
    <scope>NUCLEOTIDE SEQUENCE [LARGE SCALE GENOMIC DNA]</scope>
    <source>
        <strain evidence="2">ATCC BAA-682 / DSM 15412 / SJ</strain>
    </source>
</reference>
<dbReference type="Gene3D" id="3.30.530.20">
    <property type="match status" value="1"/>
</dbReference>
<organism evidence="1 2">
    <name type="scientific">Halobacteriovorax marinus (strain ATCC BAA-682 / DSM 15412 / SJ)</name>
    <name type="common">Bacteriovorax marinus</name>
    <dbReference type="NCBI Taxonomy" id="862908"/>
    <lineage>
        <taxon>Bacteria</taxon>
        <taxon>Pseudomonadati</taxon>
        <taxon>Bdellovibrionota</taxon>
        <taxon>Bacteriovoracia</taxon>
        <taxon>Bacteriovoracales</taxon>
        <taxon>Halobacteriovoraceae</taxon>
        <taxon>Halobacteriovorax</taxon>
    </lineage>
</organism>
<evidence type="ECO:0000313" key="2">
    <source>
        <dbReference type="Proteomes" id="UP000008963"/>
    </source>
</evidence>
<dbReference type="EMBL" id="FQ312005">
    <property type="protein sequence ID" value="CBW25761.1"/>
    <property type="molecule type" value="Genomic_DNA"/>
</dbReference>
<dbReference type="AlphaFoldDB" id="E1WX60"/>
<dbReference type="RefSeq" id="WP_014243546.1">
    <property type="nucleotide sequence ID" value="NC_016620.1"/>
</dbReference>
<proteinExistence type="predicted"/>
<sequence length="169" mass="19976">MNKLTILFLFIFSLNLHALELVQSKGEIQINAPIDKVFDLVSSPMNDHLWRSEVNDMTTNNEEVIVGSWYREDAWIGIRKNFITTTEVVSINAPYNVTFITPKESPFYLKSRRFFEHQNGITTFKYIVDFDRKMIKETFGLNVSPKIVMKLYSFQMKRYLKKLKKILEH</sequence>
<dbReference type="OrthoDB" id="5295104at2"/>
<accession>E1WX60</accession>
<dbReference type="HOGENOM" id="CLU_1576307_0_0_7"/>
<keyword evidence="2" id="KW-1185">Reference proteome</keyword>
<name>E1WX60_HALMS</name>
<dbReference type="SUPFAM" id="SSF55961">
    <property type="entry name" value="Bet v1-like"/>
    <property type="match status" value="1"/>
</dbReference>
<dbReference type="Proteomes" id="UP000008963">
    <property type="component" value="Chromosome"/>
</dbReference>
<dbReference type="InterPro" id="IPR023393">
    <property type="entry name" value="START-like_dom_sf"/>
</dbReference>
<dbReference type="eggNOG" id="ENOG502ZEGF">
    <property type="taxonomic scope" value="Bacteria"/>
</dbReference>